<keyword evidence="2" id="KW-0560">Oxidoreductase</keyword>
<dbReference type="Proteomes" id="UP000285961">
    <property type="component" value="Unassembled WGS sequence"/>
</dbReference>
<dbReference type="AlphaFoldDB" id="A0A419F7G1"/>
<sequence>MTFANKNYGGPIVDGIKNKVALITGVGRITGIGAGIARRFAQESADVVISDICADFKDAPGYGTGSWDQLNKTAEELRAYGVRALAVRCDVTKSDEVEAMMEQTVSELGRIDFLVNNAGGNPGSAPVLMMEEEAWRRTLNINATGAFLCSKAAAQRMIAHGEGGKIVNLSSRTAKTPAPYLAAYIAAKQAIIGLTRAMALELGPFKINVNAVCPGFIDTDLTREGHAKQAEATGVTVEQIVAEKIKSIPVGRFGTPEDVASVVAFLCSKDADYMTGQAINITGGWEMH</sequence>
<proteinExistence type="inferred from homology"/>
<dbReference type="GO" id="GO:0016491">
    <property type="term" value="F:oxidoreductase activity"/>
    <property type="evidence" value="ECO:0007669"/>
    <property type="project" value="UniProtKB-KW"/>
</dbReference>
<name>A0A419F7G1_9BACT</name>
<reference evidence="3 4" key="1">
    <citation type="journal article" date="2017" name="ISME J.">
        <title>Energy and carbon metabolisms in a deep terrestrial subsurface fluid microbial community.</title>
        <authorList>
            <person name="Momper L."/>
            <person name="Jungbluth S.P."/>
            <person name="Lee M.D."/>
            <person name="Amend J.P."/>
        </authorList>
    </citation>
    <scope>NUCLEOTIDE SEQUENCE [LARGE SCALE GENOMIC DNA]</scope>
    <source>
        <strain evidence="3">SURF_17</strain>
    </source>
</reference>
<dbReference type="InterPro" id="IPR036291">
    <property type="entry name" value="NAD(P)-bd_dom_sf"/>
</dbReference>
<dbReference type="PANTHER" id="PTHR24321:SF8">
    <property type="entry name" value="ESTRADIOL 17-BETA-DEHYDROGENASE 8-RELATED"/>
    <property type="match status" value="1"/>
</dbReference>
<dbReference type="FunFam" id="3.40.50.720:FF:000084">
    <property type="entry name" value="Short-chain dehydrogenase reductase"/>
    <property type="match status" value="1"/>
</dbReference>
<evidence type="ECO:0000256" key="1">
    <source>
        <dbReference type="ARBA" id="ARBA00006484"/>
    </source>
</evidence>
<protein>
    <submittedName>
        <fullName evidence="3">SDR family oxidoreductase</fullName>
    </submittedName>
</protein>
<dbReference type="Pfam" id="PF13561">
    <property type="entry name" value="adh_short_C2"/>
    <property type="match status" value="1"/>
</dbReference>
<accession>A0A419F7G1</accession>
<gene>
    <name evidence="3" type="ORF">C4532_02760</name>
</gene>
<dbReference type="CDD" id="cd05233">
    <property type="entry name" value="SDR_c"/>
    <property type="match status" value="1"/>
</dbReference>
<dbReference type="PANTHER" id="PTHR24321">
    <property type="entry name" value="DEHYDROGENASES, SHORT CHAIN"/>
    <property type="match status" value="1"/>
</dbReference>
<dbReference type="PRINTS" id="PR00081">
    <property type="entry name" value="GDHRDH"/>
</dbReference>
<organism evidence="3 4">
    <name type="scientific">Candidatus Abyssobacteria bacterium SURF_17</name>
    <dbReference type="NCBI Taxonomy" id="2093361"/>
    <lineage>
        <taxon>Bacteria</taxon>
        <taxon>Pseudomonadati</taxon>
        <taxon>Candidatus Hydrogenedentota</taxon>
        <taxon>Candidatus Abyssobacteria</taxon>
    </lineage>
</organism>
<dbReference type="NCBIfam" id="NF005559">
    <property type="entry name" value="PRK07231.1"/>
    <property type="match status" value="1"/>
</dbReference>
<dbReference type="InterPro" id="IPR002347">
    <property type="entry name" value="SDR_fam"/>
</dbReference>
<comment type="similarity">
    <text evidence="1">Belongs to the short-chain dehydrogenases/reductases (SDR) family.</text>
</comment>
<comment type="caution">
    <text evidence="3">The sequence shown here is derived from an EMBL/GenBank/DDBJ whole genome shotgun (WGS) entry which is preliminary data.</text>
</comment>
<evidence type="ECO:0000313" key="4">
    <source>
        <dbReference type="Proteomes" id="UP000285961"/>
    </source>
</evidence>
<dbReference type="Gene3D" id="3.40.50.720">
    <property type="entry name" value="NAD(P)-binding Rossmann-like Domain"/>
    <property type="match status" value="1"/>
</dbReference>
<dbReference type="PRINTS" id="PR00080">
    <property type="entry name" value="SDRFAMILY"/>
</dbReference>
<evidence type="ECO:0000313" key="3">
    <source>
        <dbReference type="EMBL" id="RJP74351.1"/>
    </source>
</evidence>
<dbReference type="EMBL" id="QZKI01000016">
    <property type="protein sequence ID" value="RJP74351.1"/>
    <property type="molecule type" value="Genomic_DNA"/>
</dbReference>
<evidence type="ECO:0000256" key="2">
    <source>
        <dbReference type="ARBA" id="ARBA00023002"/>
    </source>
</evidence>
<dbReference type="SUPFAM" id="SSF51735">
    <property type="entry name" value="NAD(P)-binding Rossmann-fold domains"/>
    <property type="match status" value="1"/>
</dbReference>